<evidence type="ECO:0000256" key="1">
    <source>
        <dbReference type="SAM" id="MobiDB-lite"/>
    </source>
</evidence>
<protein>
    <submittedName>
        <fullName evidence="2">Uncharacterized protein</fullName>
    </submittedName>
</protein>
<organism evidence="2">
    <name type="scientific">uncultured Caudovirales phage</name>
    <dbReference type="NCBI Taxonomy" id="2100421"/>
    <lineage>
        <taxon>Viruses</taxon>
        <taxon>Duplodnaviria</taxon>
        <taxon>Heunggongvirae</taxon>
        <taxon>Uroviricota</taxon>
        <taxon>Caudoviricetes</taxon>
        <taxon>Peduoviridae</taxon>
        <taxon>Maltschvirus</taxon>
        <taxon>Maltschvirus maltsch</taxon>
    </lineage>
</organism>
<accession>A0A6J7X7W7</accession>
<dbReference type="EMBL" id="LR798338">
    <property type="protein sequence ID" value="CAB5224827.1"/>
    <property type="molecule type" value="Genomic_DNA"/>
</dbReference>
<feature type="region of interest" description="Disordered" evidence="1">
    <location>
        <begin position="68"/>
        <end position="94"/>
    </location>
</feature>
<feature type="compositionally biased region" description="Polar residues" evidence="1">
    <location>
        <begin position="73"/>
        <end position="82"/>
    </location>
</feature>
<feature type="compositionally biased region" description="Gly residues" evidence="1">
    <location>
        <begin position="1"/>
        <end position="11"/>
    </location>
</feature>
<sequence>MGGKGSGGANGGPQYSPANVSATGGNGQSGTQAAKYYSGLGYGQGQATMQQQQAAPMAGNVAAPLMNPIDSMPQVTPLSAPTEQPDVPVTDGAALGAGAGTEALMLPTSTDTDSDKQRLLSYLPALEVAAQSPNSSQAFRNYVRILRANLL</sequence>
<reference evidence="2" key="1">
    <citation type="submission" date="2020-05" db="EMBL/GenBank/DDBJ databases">
        <authorList>
            <person name="Chiriac C."/>
            <person name="Salcher M."/>
            <person name="Ghai R."/>
            <person name="Kavagutti S V."/>
        </authorList>
    </citation>
    <scope>NUCLEOTIDE SEQUENCE</scope>
</reference>
<evidence type="ECO:0000313" key="2">
    <source>
        <dbReference type="EMBL" id="CAB5224827.1"/>
    </source>
</evidence>
<feature type="region of interest" description="Disordered" evidence="1">
    <location>
        <begin position="1"/>
        <end position="33"/>
    </location>
</feature>
<proteinExistence type="predicted"/>
<gene>
    <name evidence="2" type="ORF">UFOVP744_18</name>
</gene>
<name>A0A6J7X7W7_9CAUD</name>